<dbReference type="AlphaFoldDB" id="A0A8T0IGI2"/>
<dbReference type="SUPFAM" id="SSF53474">
    <property type="entry name" value="alpha/beta-Hydrolases"/>
    <property type="match status" value="1"/>
</dbReference>
<protein>
    <recommendedName>
        <fullName evidence="3">Protein ABHD18</fullName>
    </recommendedName>
</protein>
<dbReference type="PANTHER" id="PTHR13617:SF14">
    <property type="entry name" value="PROTEIN ABHD18"/>
    <property type="match status" value="1"/>
</dbReference>
<keyword evidence="2" id="KW-1185">Reference proteome</keyword>
<dbReference type="Pfam" id="PF09752">
    <property type="entry name" value="ABHD18"/>
    <property type="match status" value="2"/>
</dbReference>
<gene>
    <name evidence="1" type="ORF">KC19_4G263000</name>
</gene>
<evidence type="ECO:0000313" key="2">
    <source>
        <dbReference type="Proteomes" id="UP000822688"/>
    </source>
</evidence>
<dbReference type="Gene3D" id="3.40.50.1820">
    <property type="entry name" value="alpha/beta hydrolase"/>
    <property type="match status" value="1"/>
</dbReference>
<dbReference type="InterPro" id="IPR019149">
    <property type="entry name" value="ABHD18"/>
</dbReference>
<dbReference type="Proteomes" id="UP000822688">
    <property type="component" value="Chromosome 4"/>
</dbReference>
<dbReference type="PANTHER" id="PTHR13617">
    <property type="entry name" value="PROTEIN ABHD18"/>
    <property type="match status" value="1"/>
</dbReference>
<name>A0A8T0IGI2_CERPU</name>
<evidence type="ECO:0000313" key="1">
    <source>
        <dbReference type="EMBL" id="KAG0581583.1"/>
    </source>
</evidence>
<evidence type="ECO:0008006" key="3">
    <source>
        <dbReference type="Google" id="ProtNLM"/>
    </source>
</evidence>
<comment type="caution">
    <text evidence="1">The sequence shown here is derived from an EMBL/GenBank/DDBJ whole genome shotgun (WGS) entry which is preliminary data.</text>
</comment>
<accession>A0A8T0IGI2</accession>
<organism evidence="1 2">
    <name type="scientific">Ceratodon purpureus</name>
    <name type="common">Fire moss</name>
    <name type="synonym">Dicranum purpureum</name>
    <dbReference type="NCBI Taxonomy" id="3225"/>
    <lineage>
        <taxon>Eukaryota</taxon>
        <taxon>Viridiplantae</taxon>
        <taxon>Streptophyta</taxon>
        <taxon>Embryophyta</taxon>
        <taxon>Bryophyta</taxon>
        <taxon>Bryophytina</taxon>
        <taxon>Bryopsida</taxon>
        <taxon>Dicranidae</taxon>
        <taxon>Pseudoditrichales</taxon>
        <taxon>Ditrichaceae</taxon>
        <taxon>Ceratodon</taxon>
    </lineage>
</organism>
<sequence>MVVGNIGGAHHWLDHLYGAIMHRTRFAPQFFSGGWGADKLELLEQMSRELIAEGFAQVALQHWPPPAIDPIWRTLWETRRARLQEGIFATPCEEMLKQVLPLESQTARVRLLSPRNVPSHEASCVVHLAGTGDHGFDRRMRLGAPLLKKNIATMVLESPYYGKRRPPLQRGARLLCVTDLLLLGRTTIEEARSLLYWLETVEGYKKLGICGLSMGGVHAAMVGSLHRTPVAILPFLTPHCAAVAFCEGILRYGTAWEVLMRDELLDSSMTREQVFERFRTVLSLTDVTQFPPPEHPKPVIFVAATDDGYVPDYSVLKLQAAWPGSEVRWVRGGHVSSFILHNKTFQKAIQDGLDRLP</sequence>
<proteinExistence type="predicted"/>
<dbReference type="EMBL" id="CM026424">
    <property type="protein sequence ID" value="KAG0581583.1"/>
    <property type="molecule type" value="Genomic_DNA"/>
</dbReference>
<dbReference type="InterPro" id="IPR029058">
    <property type="entry name" value="AB_hydrolase_fold"/>
</dbReference>
<reference evidence="1" key="1">
    <citation type="submission" date="2020-06" db="EMBL/GenBank/DDBJ databases">
        <title>WGS assembly of Ceratodon purpureus strain R40.</title>
        <authorList>
            <person name="Carey S.B."/>
            <person name="Jenkins J."/>
            <person name="Shu S."/>
            <person name="Lovell J.T."/>
            <person name="Sreedasyam A."/>
            <person name="Maumus F."/>
            <person name="Tiley G.P."/>
            <person name="Fernandez-Pozo N."/>
            <person name="Barry K."/>
            <person name="Chen C."/>
            <person name="Wang M."/>
            <person name="Lipzen A."/>
            <person name="Daum C."/>
            <person name="Saski C.A."/>
            <person name="Payton A.C."/>
            <person name="Mcbreen J.C."/>
            <person name="Conrad R.E."/>
            <person name="Kollar L.M."/>
            <person name="Olsson S."/>
            <person name="Huttunen S."/>
            <person name="Landis J.B."/>
            <person name="Wickett N.J."/>
            <person name="Johnson M.G."/>
            <person name="Rensing S.A."/>
            <person name="Grimwood J."/>
            <person name="Schmutz J."/>
            <person name="Mcdaniel S.F."/>
        </authorList>
    </citation>
    <scope>NUCLEOTIDE SEQUENCE</scope>
    <source>
        <strain evidence="1">R40</strain>
    </source>
</reference>